<reference evidence="2 3" key="1">
    <citation type="submission" date="2024-10" db="EMBL/GenBank/DDBJ databases">
        <title>Updated reference genomes for cyclostephanoid diatoms.</title>
        <authorList>
            <person name="Roberts W.R."/>
            <person name="Alverson A.J."/>
        </authorList>
    </citation>
    <scope>NUCLEOTIDE SEQUENCE [LARGE SCALE GENOMIC DNA]</scope>
    <source>
        <strain evidence="2 3">AJA232-27</strain>
    </source>
</reference>
<sequence>MGDVKITELNVDDMDDDPPDVVFNPIRERHMRQLLSTGDYTLREIKKGEEILCNYVDYIDDPDDWDNELAAVSGHYYYLSSSTSSNHRRTSLRLPRLFASSDESESSSDEVVSANGAEATAAAAIDGDATKMTAQPSKSTTATTATDDSTTSSSAATTTTAKAAAPAVGAIHSSDPYSFVVPILGDLHIDPRKMEDYTVGREHIVRIIDEAKQTLLPEDDDSASFNGEDDTTTSTVMDRVALVSLGDLGESKNCDHNPDNPFELFAGTTKCHTMAAEFLNSFGVPYEVIGGNHDLEGIDEFDTDAKNLRRFLKAHNKTTPQFCRQVAEKTLLVGLGSTVFREAKYTSHEVIIDDDQIHWFEELVKSKPSEEGWRIFVFSHAPPNGSGIRIIQENHVVNGCCWLNHSDEKKCRKFIEIVRENRCIKGWFSGHFHLGQDYQDSITFPTIDPKDGPQPNRGSCTFAQTSVMRAGTSRDGRQQSRLLRGTKDGFEICTIDHRNDGKVRVDATITYKGDSGVGVYAHDDEAFDHDNYFKVYQPQFNDHGYCAVTEEEMCLLTPDAITEETVAWWKLSCGRVLGVVNGMMLEFDKSTLAPLGLVVSGDMLLGKQVAIIDSGLEECMINFDEDGMDGADCADGPESANDVREQAVLVYDDNGVFVVQPNNDGSYWRKIVRNKIARMKEKRREKAAIDFALTYLPVRSEEEAKEKIVSTWGPYKSTSGVAKSTITEGLKKKLKVYSS</sequence>
<dbReference type="InterPro" id="IPR029052">
    <property type="entry name" value="Metallo-depent_PP-like"/>
</dbReference>
<comment type="caution">
    <text evidence="2">The sequence shown here is derived from an EMBL/GenBank/DDBJ whole genome shotgun (WGS) entry which is preliminary data.</text>
</comment>
<evidence type="ECO:0000256" key="1">
    <source>
        <dbReference type="SAM" id="MobiDB-lite"/>
    </source>
</evidence>
<gene>
    <name evidence="2" type="ORF">ACHAWU_009226</name>
</gene>
<proteinExistence type="predicted"/>
<dbReference type="SUPFAM" id="SSF56300">
    <property type="entry name" value="Metallo-dependent phosphatases"/>
    <property type="match status" value="1"/>
</dbReference>
<dbReference type="EMBL" id="JALLBG020000121">
    <property type="protein sequence ID" value="KAL3763542.1"/>
    <property type="molecule type" value="Genomic_DNA"/>
</dbReference>
<feature type="region of interest" description="Disordered" evidence="1">
    <location>
        <begin position="126"/>
        <end position="157"/>
    </location>
</feature>
<dbReference type="Gene3D" id="3.60.21.10">
    <property type="match status" value="1"/>
</dbReference>
<keyword evidence="3" id="KW-1185">Reference proteome</keyword>
<organism evidence="2 3">
    <name type="scientific">Discostella pseudostelligera</name>
    <dbReference type="NCBI Taxonomy" id="259834"/>
    <lineage>
        <taxon>Eukaryota</taxon>
        <taxon>Sar</taxon>
        <taxon>Stramenopiles</taxon>
        <taxon>Ochrophyta</taxon>
        <taxon>Bacillariophyta</taxon>
        <taxon>Coscinodiscophyceae</taxon>
        <taxon>Thalassiosirophycidae</taxon>
        <taxon>Stephanodiscales</taxon>
        <taxon>Stephanodiscaceae</taxon>
        <taxon>Discostella</taxon>
    </lineage>
</organism>
<evidence type="ECO:0008006" key="4">
    <source>
        <dbReference type="Google" id="ProtNLM"/>
    </source>
</evidence>
<accession>A0ABD3MIV1</accession>
<dbReference type="AlphaFoldDB" id="A0ABD3MIV1"/>
<feature type="compositionally biased region" description="Low complexity" evidence="1">
    <location>
        <begin position="133"/>
        <end position="157"/>
    </location>
</feature>
<dbReference type="Proteomes" id="UP001530293">
    <property type="component" value="Unassembled WGS sequence"/>
</dbReference>
<dbReference type="PANTHER" id="PTHR43143:SF4">
    <property type="entry name" value="CALCINEURIN-LIKE PHOSPHOESTERASE DOMAIN-CONTAINING PROTEIN"/>
    <property type="match status" value="1"/>
</dbReference>
<evidence type="ECO:0000313" key="2">
    <source>
        <dbReference type="EMBL" id="KAL3763542.1"/>
    </source>
</evidence>
<dbReference type="PANTHER" id="PTHR43143">
    <property type="entry name" value="METALLOPHOSPHOESTERASE, CALCINEURIN SUPERFAMILY"/>
    <property type="match status" value="1"/>
</dbReference>
<evidence type="ECO:0000313" key="3">
    <source>
        <dbReference type="Proteomes" id="UP001530293"/>
    </source>
</evidence>
<protein>
    <recommendedName>
        <fullName evidence="4">Calcineurin-like phosphoesterase domain-containing protein</fullName>
    </recommendedName>
</protein>
<name>A0ABD3MIV1_9STRA</name>
<dbReference type="InterPro" id="IPR051918">
    <property type="entry name" value="STPP_CPPED1"/>
</dbReference>